<evidence type="ECO:0000313" key="6">
    <source>
        <dbReference type="EMBL" id="CAB4336086.1"/>
    </source>
</evidence>
<evidence type="ECO:0000256" key="5">
    <source>
        <dbReference type="ARBA" id="ARBA00023098"/>
    </source>
</evidence>
<evidence type="ECO:0000256" key="1">
    <source>
        <dbReference type="ARBA" id="ARBA00010815"/>
    </source>
</evidence>
<protein>
    <submittedName>
        <fullName evidence="6">Unannotated protein</fullName>
    </submittedName>
</protein>
<evidence type="ECO:0000256" key="4">
    <source>
        <dbReference type="ARBA" id="ARBA00022691"/>
    </source>
</evidence>
<accession>A0A6J5Z3E8</accession>
<reference evidence="6" key="1">
    <citation type="submission" date="2020-05" db="EMBL/GenBank/DDBJ databases">
        <authorList>
            <person name="Chiriac C."/>
            <person name="Salcher M."/>
            <person name="Ghai R."/>
            <person name="Kavagutti S V."/>
        </authorList>
    </citation>
    <scope>NUCLEOTIDE SEQUENCE</scope>
</reference>
<evidence type="ECO:0000256" key="3">
    <source>
        <dbReference type="ARBA" id="ARBA00022679"/>
    </source>
</evidence>
<dbReference type="EMBL" id="CAESAO010000009">
    <property type="protein sequence ID" value="CAB4336086.1"/>
    <property type="molecule type" value="Genomic_DNA"/>
</dbReference>
<evidence type="ECO:0000256" key="2">
    <source>
        <dbReference type="ARBA" id="ARBA00022603"/>
    </source>
</evidence>
<proteinExistence type="inferred from homology"/>
<gene>
    <name evidence="6" type="ORF">UFOPK3522_00196</name>
</gene>
<dbReference type="Gene3D" id="3.40.50.150">
    <property type="entry name" value="Vaccinia Virus protein VP39"/>
    <property type="match status" value="1"/>
</dbReference>
<dbReference type="CDD" id="cd02440">
    <property type="entry name" value="AdoMet_MTases"/>
    <property type="match status" value="1"/>
</dbReference>
<comment type="similarity">
    <text evidence="1">Belongs to the CFA/CMAS family.</text>
</comment>
<dbReference type="AlphaFoldDB" id="A0A6J5Z3E8"/>
<dbReference type="PANTHER" id="PTHR43667">
    <property type="entry name" value="CYCLOPROPANE-FATTY-ACYL-PHOSPHOLIPID SYNTHASE"/>
    <property type="match status" value="1"/>
</dbReference>
<dbReference type="Pfam" id="PF02353">
    <property type="entry name" value="CMAS"/>
    <property type="match status" value="1"/>
</dbReference>
<keyword evidence="5" id="KW-0443">Lipid metabolism</keyword>
<sequence>MATTSSSPKITPGSAASGVAAELAELVGLLDSRAEGGRSFTLAFWDGSELPPTNPIPNSPTLRFAERDALVRMVREPNELGMARAWVSGELEVDGDLEMALDLTEKWRHAPLKATDAIPALKAARKLGLLRRGQPPAPEAEIKLQGRLHSAQRDQEAISHHYDVSNEFYRRMLGETMVYSCAYFGSPEDTLDQAQTRKLDLICKKLELKPGDRLLDIGCGWGSLLIYAAHNYGVHAVGVTISEEQAELARERITQAGMQDQCEVRLQDYREVNDGPYDKISSIGMFEHVGRDNLPIYLQQARSLIAKDGLFLNHGIVRIGEDHQMQPKSFTQRYVFPDGELHTQGIVINAIEDAGFELVDDESLRPHYAETLRRWAINHDSDREAAIAEIGPERERVWRLHNYGAALGFERSRLSVHQVIARPVEEYEPAPPLRVRSYPV</sequence>
<dbReference type="InterPro" id="IPR029063">
    <property type="entry name" value="SAM-dependent_MTases_sf"/>
</dbReference>
<dbReference type="SUPFAM" id="SSF53335">
    <property type="entry name" value="S-adenosyl-L-methionine-dependent methyltransferases"/>
    <property type="match status" value="1"/>
</dbReference>
<name>A0A6J5Z3E8_9ZZZZ</name>
<keyword evidence="2" id="KW-0489">Methyltransferase</keyword>
<dbReference type="InterPro" id="IPR003333">
    <property type="entry name" value="CMAS"/>
</dbReference>
<keyword evidence="3" id="KW-0808">Transferase</keyword>
<dbReference type="PANTHER" id="PTHR43667:SF1">
    <property type="entry name" value="CYCLOPROPANE-FATTY-ACYL-PHOSPHOLIPID SYNTHASE"/>
    <property type="match status" value="1"/>
</dbReference>
<dbReference type="GO" id="GO:0032259">
    <property type="term" value="P:methylation"/>
    <property type="evidence" value="ECO:0007669"/>
    <property type="project" value="UniProtKB-KW"/>
</dbReference>
<dbReference type="InterPro" id="IPR050723">
    <property type="entry name" value="CFA/CMAS"/>
</dbReference>
<dbReference type="PIRSF" id="PIRSF003085">
    <property type="entry name" value="CMAS"/>
    <property type="match status" value="1"/>
</dbReference>
<keyword evidence="4" id="KW-0949">S-adenosyl-L-methionine</keyword>
<organism evidence="6">
    <name type="scientific">freshwater metagenome</name>
    <dbReference type="NCBI Taxonomy" id="449393"/>
    <lineage>
        <taxon>unclassified sequences</taxon>
        <taxon>metagenomes</taxon>
        <taxon>ecological metagenomes</taxon>
    </lineage>
</organism>
<dbReference type="GO" id="GO:0008168">
    <property type="term" value="F:methyltransferase activity"/>
    <property type="evidence" value="ECO:0007669"/>
    <property type="project" value="UniProtKB-KW"/>
</dbReference>
<dbReference type="GO" id="GO:0008610">
    <property type="term" value="P:lipid biosynthetic process"/>
    <property type="evidence" value="ECO:0007669"/>
    <property type="project" value="InterPro"/>
</dbReference>